<comment type="catalytic activity">
    <reaction evidence="10">
        <text>a cytidine in rRNA + S-adenosyl-L-methionine = a 5-methylcytidine in rRNA + S-adenosyl-L-homocysteine + H(+)</text>
        <dbReference type="Rhea" id="RHEA:61484"/>
        <dbReference type="Rhea" id="RHEA-COMP:15836"/>
        <dbReference type="Rhea" id="RHEA-COMP:15837"/>
        <dbReference type="ChEBI" id="CHEBI:15378"/>
        <dbReference type="ChEBI" id="CHEBI:57856"/>
        <dbReference type="ChEBI" id="CHEBI:59789"/>
        <dbReference type="ChEBI" id="CHEBI:74483"/>
        <dbReference type="ChEBI" id="CHEBI:82748"/>
    </reaction>
</comment>
<feature type="binding site" evidence="11">
    <location>
        <position position="280"/>
    </location>
    <ligand>
        <name>S-adenosyl-L-methionine</name>
        <dbReference type="ChEBI" id="CHEBI:59789"/>
    </ligand>
</feature>
<sequence length="443" mass="48920">MPTKAERKQLDATVAAFHAHYAAPANGWGQERWHDSLYPALARPTRYAALVNQFVPRAEVEKALLKEVPEEELRMVELPALGDGQEADGKRPQILLYERVPRSVPESEVKEGEKDQVREKAKSSTPADKTLPFPPPKPTTIHTPRQPPQQLLTHWNMDAASALAAHMLDAQPGDKVLDLCSAPGGKSVALAQLIFADQHHHLQDSTSHDHDSQPPQGCLHTNEPDAARAKRLLANLRCYLPAPLFTSKAVQTFTLDASIPARFLSTLPHGSGGYERVLLDAPCSSERHVIHAHTRAVAGGRIADDMARWRAGTSRALQKMQAGLLVTALRAARTGGRVLYSTCSVERGENDGVVERVRETLEKERRKGSVWVRGWDMRVEMGRQGQRGGGGEGEREEWERVGRGLDAWAEDTDYGRIAVPDVGEGRWGPLFFCVITKVEAKDE</sequence>
<name>A0ABR1Z0U0_9PEZI</name>
<gene>
    <name evidence="14" type="ORF">HDK90DRAFT_463399</name>
</gene>
<reference evidence="14 15" key="1">
    <citation type="submission" date="2024-04" db="EMBL/GenBank/DDBJ databases">
        <title>Phyllosticta paracitricarpa is synonymous to the EU quarantine fungus P. citricarpa based on phylogenomic analyses.</title>
        <authorList>
            <consortium name="Lawrence Berkeley National Laboratory"/>
            <person name="Van Ingen-Buijs V.A."/>
            <person name="Van Westerhoven A.C."/>
            <person name="Haridas S."/>
            <person name="Skiadas P."/>
            <person name="Martin F."/>
            <person name="Groenewald J.Z."/>
            <person name="Crous P.W."/>
            <person name="Seidl M.F."/>
        </authorList>
    </citation>
    <scope>NUCLEOTIDE SEQUENCE [LARGE SCALE GENOMIC DNA]</scope>
    <source>
        <strain evidence="14 15">CBS 123374</strain>
    </source>
</reference>
<keyword evidence="5 11" id="KW-0949">S-adenosyl-L-methionine</keyword>
<keyword evidence="6 11" id="KW-0694">RNA-binding</keyword>
<evidence type="ECO:0000256" key="4">
    <source>
        <dbReference type="ARBA" id="ARBA00022679"/>
    </source>
</evidence>
<evidence type="ECO:0000256" key="12">
    <source>
        <dbReference type="SAM" id="MobiDB-lite"/>
    </source>
</evidence>
<evidence type="ECO:0000256" key="6">
    <source>
        <dbReference type="ARBA" id="ARBA00022884"/>
    </source>
</evidence>
<feature type="region of interest" description="Disordered" evidence="12">
    <location>
        <begin position="103"/>
        <end position="146"/>
    </location>
</feature>
<evidence type="ECO:0000256" key="7">
    <source>
        <dbReference type="ARBA" id="ARBA00022946"/>
    </source>
</evidence>
<dbReference type="InterPro" id="IPR001678">
    <property type="entry name" value="MeTrfase_RsmB-F_NOP2_dom"/>
</dbReference>
<dbReference type="PANTHER" id="PTHR22808:SF3">
    <property type="entry name" value="5-METHYLCYTOSINE RRNA METHYLTRANSFERASE NSUN4"/>
    <property type="match status" value="1"/>
</dbReference>
<comment type="subcellular location">
    <subcellularLocation>
        <location evidence="1">Mitochondrion</location>
    </subcellularLocation>
</comment>
<keyword evidence="4 11" id="KW-0808">Transferase</keyword>
<dbReference type="PANTHER" id="PTHR22808">
    <property type="entry name" value="NCL1 YEAST -RELATED NOL1/NOP2/FMU SUN DOMAIN-CONTAINING"/>
    <property type="match status" value="1"/>
</dbReference>
<dbReference type="EMBL" id="JBBWRZ010000002">
    <property type="protein sequence ID" value="KAK8244583.1"/>
    <property type="molecule type" value="Genomic_DNA"/>
</dbReference>
<feature type="domain" description="SAM-dependent MTase RsmB/NOP-type" evidence="13">
    <location>
        <begin position="83"/>
        <end position="438"/>
    </location>
</feature>
<evidence type="ECO:0000313" key="14">
    <source>
        <dbReference type="EMBL" id="KAK8244583.1"/>
    </source>
</evidence>
<dbReference type="PROSITE" id="PS51686">
    <property type="entry name" value="SAM_MT_RSMB_NOP"/>
    <property type="match status" value="1"/>
</dbReference>
<dbReference type="InterPro" id="IPR049560">
    <property type="entry name" value="MeTrfase_RsmB-F_NOP2_cat"/>
</dbReference>
<evidence type="ECO:0000256" key="10">
    <source>
        <dbReference type="ARBA" id="ARBA00049302"/>
    </source>
</evidence>
<dbReference type="InterPro" id="IPR029063">
    <property type="entry name" value="SAM-dependent_MTases_sf"/>
</dbReference>
<dbReference type="GO" id="GO:0032259">
    <property type="term" value="P:methylation"/>
    <property type="evidence" value="ECO:0007669"/>
    <property type="project" value="UniProtKB-KW"/>
</dbReference>
<feature type="binding site" evidence="11">
    <location>
        <position position="223"/>
    </location>
    <ligand>
        <name>S-adenosyl-L-methionine</name>
        <dbReference type="ChEBI" id="CHEBI:59789"/>
    </ligand>
</feature>
<evidence type="ECO:0000256" key="8">
    <source>
        <dbReference type="ARBA" id="ARBA00023128"/>
    </source>
</evidence>
<accession>A0ABR1Z0U0</accession>
<feature type="binding site" evidence="11">
    <location>
        <position position="256"/>
    </location>
    <ligand>
        <name>S-adenosyl-L-methionine</name>
        <dbReference type="ChEBI" id="CHEBI:59789"/>
    </ligand>
</feature>
<organism evidence="14 15">
    <name type="scientific">Phyllosticta capitalensis</name>
    <dbReference type="NCBI Taxonomy" id="121624"/>
    <lineage>
        <taxon>Eukaryota</taxon>
        <taxon>Fungi</taxon>
        <taxon>Dikarya</taxon>
        <taxon>Ascomycota</taxon>
        <taxon>Pezizomycotina</taxon>
        <taxon>Dothideomycetes</taxon>
        <taxon>Dothideomycetes incertae sedis</taxon>
        <taxon>Botryosphaeriales</taxon>
        <taxon>Phyllostictaceae</taxon>
        <taxon>Phyllosticta</taxon>
    </lineage>
</organism>
<proteinExistence type="inferred from homology"/>
<dbReference type="InterPro" id="IPR023267">
    <property type="entry name" value="RCMT"/>
</dbReference>
<evidence type="ECO:0000256" key="11">
    <source>
        <dbReference type="PROSITE-ProRule" id="PRU01023"/>
    </source>
</evidence>
<dbReference type="Pfam" id="PF01189">
    <property type="entry name" value="Methyltr_RsmB-F"/>
    <property type="match status" value="1"/>
</dbReference>
<keyword evidence="3 11" id="KW-0489">Methyltransferase</keyword>
<evidence type="ECO:0000256" key="9">
    <source>
        <dbReference type="ARBA" id="ARBA00042050"/>
    </source>
</evidence>
<evidence type="ECO:0000256" key="3">
    <source>
        <dbReference type="ARBA" id="ARBA00022603"/>
    </source>
</evidence>
<dbReference type="Gene3D" id="3.40.50.150">
    <property type="entry name" value="Vaccinia Virus protein VP39"/>
    <property type="match status" value="1"/>
</dbReference>
<evidence type="ECO:0000256" key="1">
    <source>
        <dbReference type="ARBA" id="ARBA00004173"/>
    </source>
</evidence>
<feature type="compositionally biased region" description="Basic and acidic residues" evidence="12">
    <location>
        <begin position="103"/>
        <end position="122"/>
    </location>
</feature>
<feature type="binding site" evidence="11">
    <location>
        <begin position="180"/>
        <end position="186"/>
    </location>
    <ligand>
        <name>S-adenosyl-L-methionine</name>
        <dbReference type="ChEBI" id="CHEBI:59789"/>
    </ligand>
</feature>
<feature type="active site" description="Nucleophile" evidence="11">
    <location>
        <position position="343"/>
    </location>
</feature>
<keyword evidence="7" id="KW-0809">Transit peptide</keyword>
<comment type="similarity">
    <text evidence="11">Belongs to the class I-like SAM-binding methyltransferase superfamily. RsmB/NOP family.</text>
</comment>
<comment type="caution">
    <text evidence="14">The sequence shown here is derived from an EMBL/GenBank/DDBJ whole genome shotgun (WGS) entry which is preliminary data.</text>
</comment>
<evidence type="ECO:0000313" key="15">
    <source>
        <dbReference type="Proteomes" id="UP001492380"/>
    </source>
</evidence>
<evidence type="ECO:0000256" key="2">
    <source>
        <dbReference type="ARBA" id="ARBA00022552"/>
    </source>
</evidence>
<dbReference type="Proteomes" id="UP001492380">
    <property type="component" value="Unassembled WGS sequence"/>
</dbReference>
<keyword evidence="2" id="KW-0698">rRNA processing</keyword>
<dbReference type="GO" id="GO:0008168">
    <property type="term" value="F:methyltransferase activity"/>
    <property type="evidence" value="ECO:0007669"/>
    <property type="project" value="UniProtKB-KW"/>
</dbReference>
<keyword evidence="15" id="KW-1185">Reference proteome</keyword>
<protein>
    <recommendedName>
        <fullName evidence="9">NOL1/NOP2/Sun domain family member 4</fullName>
    </recommendedName>
</protein>
<evidence type="ECO:0000256" key="5">
    <source>
        <dbReference type="ARBA" id="ARBA00022691"/>
    </source>
</evidence>
<dbReference type="PRINTS" id="PR02008">
    <property type="entry name" value="RCMTFAMILY"/>
</dbReference>
<dbReference type="SUPFAM" id="SSF53335">
    <property type="entry name" value="S-adenosyl-L-methionine-dependent methyltransferases"/>
    <property type="match status" value="1"/>
</dbReference>
<evidence type="ECO:0000259" key="13">
    <source>
        <dbReference type="PROSITE" id="PS51686"/>
    </source>
</evidence>
<keyword evidence="8" id="KW-0496">Mitochondrion</keyword>